<sequence>MSSTSSLPQFVGTSCGHHGSYTFYKAFKYLKHWKYKVLTLGEFFFVRIPPDDDPCIGELQLLWEDKNSDQMLSSMRLYFLPEQTPEGRKPYHGEHEVLAASEKVILRLEDLVQWITEEVDWSHGLVVNSGDPSRSTSPMTSLHVAGVPSDHLQSENGVNLNEVFTENILCLDVAHVQKEKEMNRGVNNDKESSILVLSYARYCRYRAILTRLNGLNDKWLKNALVVALGGVSLPNRRTKVLFCRDTFDHDALANNDSNCDHLAPNLKGRPRKKKVKIKRHNSQSSESNASDEEGDAKVKADHKEEQEFLQNLFKFMKERNTPIHRVPHLGFKQIDLYLFFTCAQKFGGYEEITSKKLWKNIYDELGGNPGSTSAATCTRRHYERLLLSFERYVKGTEDPLSSAALFGKKKKKEESDQACRTENFENGSYVLEEVETSSPPVFDNDSCMSSASYHSEAVNQEERPKNHNVCIENEDSLQDNTRLSDLERQEQEWESRRRKNPQQKGMRDDTLVEKEKRWNEIRRRNALDRKVSKQVQPSRAASKSNSLADSKLFKVSSLNPGDNNDLTRLASSSSQSEISLNGHHLEKQENASSESVPHQSSLLHLQHFTTKMKDRVENSSEKRLPKYPKMAQIPSSCRTSHSGTVAKVGSLTSPLKFECSTASTVQEPKLIYKTSIMSPLFLRKRFFSRVTSASTNSNPQLSLLPHHHVNQGLSPEVSLSGSIIESGNQTTRGGLLGGKESLDLPISRPSVIHHTEKVRSPSPEQSSGFSQPIYERVSPVSEPASPLPLQDFGPDIFSKKAEHVAQKLPEFISRHSPLTPATAVPSPVSYHLPYKANDTISPLSSASSTSFSLLSPSASLTGSSAFLPSNSTRGASSLLPSDLTKRYPKFFPTTSSSGYPMSVPLTLATTSSLMPLSSTRSHQTQLTVAGDNAAASQIVSYTGHPNLLPRNTRVVSNEENNTLSALSHGALPLNVQYYNTHSSTSDLQCELTKTRLTYLSESFAHQPEGSHAHHEPISPVTSTPSPPLDPNQHPSHAGLSEVLLTCLGVDTCQALDLTVKKNSSALKQDPSTARVQEHKKEVVPIELEGCLDLSVRKKKQAMDMVTELFLSPVNLNSLEKTSPPAHTNSILRPDICQSHIVNEVPTQGRTLHLNGKVPIQTHIPRVNSKVPIQAHIPCVNSKVPTQAHIPCVNSKVPTQAHIPCVNSKVPTQAHIPCVNSKVPTQAHIPCVNSKVPTQAHIPCVNSKVPTQAHMPCVNSKVPTQAHMPCVNSKVPTQAHIPCVNSKVPTQAHIPCVNSKVPTQAHIPCVNSKVPTQAHMPCVNSKVPTQAHMPCVNSKVPTQAHMPYVNSKVPTQMHVPHIKSKVPTQTHVNSKVPTQAHMPHLNNKVSIRAHMPHLNNKIPIQAHIPCPNNRDKTHTQLHATHANSNVPLHVCSQNTRHSFDQEQPVMKPQTINKATISSSSTSKESFLASDSSKKTAYVTEYNPQLPRFVNPSIISCPSPLLGQQHMISLEALQSSVAVCKDIIGRDIFSTFPQFYPQFYKSPNTP</sequence>
<dbReference type="InterPro" id="IPR051232">
    <property type="entry name" value="ARID/SWI1_ChromRemod"/>
</dbReference>
<evidence type="ECO:0000256" key="1">
    <source>
        <dbReference type="ARBA" id="ARBA00023015"/>
    </source>
</evidence>
<dbReference type="RefSeq" id="XP_022245620.1">
    <property type="nucleotide sequence ID" value="XM_022389912.1"/>
</dbReference>
<feature type="region of interest" description="Disordered" evidence="4">
    <location>
        <begin position="263"/>
        <end position="299"/>
    </location>
</feature>
<evidence type="ECO:0000313" key="6">
    <source>
        <dbReference type="Proteomes" id="UP000694941"/>
    </source>
</evidence>
<dbReference type="InterPro" id="IPR001606">
    <property type="entry name" value="ARID_dom"/>
</dbReference>
<dbReference type="GeneID" id="106462600"/>
<feature type="compositionally biased region" description="Polar residues" evidence="4">
    <location>
        <begin position="556"/>
        <end position="570"/>
    </location>
</feature>
<evidence type="ECO:0000259" key="5">
    <source>
        <dbReference type="PROSITE" id="PS51011"/>
    </source>
</evidence>
<feature type="compositionally biased region" description="Basic and acidic residues" evidence="4">
    <location>
        <begin position="505"/>
        <end position="515"/>
    </location>
</feature>
<accession>A0ABM1SPR4</accession>
<keyword evidence="3" id="KW-0539">Nucleus</keyword>
<evidence type="ECO:0000256" key="4">
    <source>
        <dbReference type="SAM" id="MobiDB-lite"/>
    </source>
</evidence>
<evidence type="ECO:0000313" key="7">
    <source>
        <dbReference type="RefSeq" id="XP_022245620.1"/>
    </source>
</evidence>
<dbReference type="Proteomes" id="UP000694941">
    <property type="component" value="Unplaced"/>
</dbReference>
<feature type="region of interest" description="Disordered" evidence="4">
    <location>
        <begin position="1005"/>
        <end position="1036"/>
    </location>
</feature>
<dbReference type="InterPro" id="IPR036431">
    <property type="entry name" value="ARID_dom_sf"/>
</dbReference>
<keyword evidence="1" id="KW-0805">Transcription regulation</keyword>
<dbReference type="PANTHER" id="PTHR13964">
    <property type="entry name" value="RBP-RELATED"/>
    <property type="match status" value="1"/>
</dbReference>
<name>A0ABM1SPR4_LIMPO</name>
<feature type="compositionally biased region" description="Basic and acidic residues" evidence="4">
    <location>
        <begin position="482"/>
        <end position="495"/>
    </location>
</feature>
<dbReference type="Gene3D" id="1.10.150.60">
    <property type="entry name" value="ARID DNA-binding domain"/>
    <property type="match status" value="1"/>
</dbReference>
<keyword evidence="2" id="KW-0804">Transcription</keyword>
<dbReference type="Gene3D" id="2.30.30.490">
    <property type="match status" value="1"/>
</dbReference>
<protein>
    <submittedName>
        <fullName evidence="7">Mucin-4-like isoform X1</fullName>
    </submittedName>
</protein>
<dbReference type="CDD" id="cd16869">
    <property type="entry name" value="ARID_ARID5"/>
    <property type="match status" value="1"/>
</dbReference>
<dbReference type="SUPFAM" id="SSF46774">
    <property type="entry name" value="ARID-like"/>
    <property type="match status" value="1"/>
</dbReference>
<evidence type="ECO:0000256" key="3">
    <source>
        <dbReference type="ARBA" id="ARBA00023242"/>
    </source>
</evidence>
<organism evidence="6 7">
    <name type="scientific">Limulus polyphemus</name>
    <name type="common">Atlantic horseshoe crab</name>
    <dbReference type="NCBI Taxonomy" id="6850"/>
    <lineage>
        <taxon>Eukaryota</taxon>
        <taxon>Metazoa</taxon>
        <taxon>Ecdysozoa</taxon>
        <taxon>Arthropoda</taxon>
        <taxon>Chelicerata</taxon>
        <taxon>Merostomata</taxon>
        <taxon>Xiphosura</taxon>
        <taxon>Limulidae</taxon>
        <taxon>Limulus</taxon>
    </lineage>
</organism>
<feature type="compositionally biased region" description="Basic residues" evidence="4">
    <location>
        <begin position="268"/>
        <end position="281"/>
    </location>
</feature>
<dbReference type="SMART" id="SM00501">
    <property type="entry name" value="BRIGHT"/>
    <property type="match status" value="1"/>
</dbReference>
<feature type="region of interest" description="Disordered" evidence="4">
    <location>
        <begin position="438"/>
        <end position="515"/>
    </location>
</feature>
<dbReference type="SMART" id="SM01014">
    <property type="entry name" value="ARID"/>
    <property type="match status" value="1"/>
</dbReference>
<reference evidence="7" key="1">
    <citation type="submission" date="2025-08" db="UniProtKB">
        <authorList>
            <consortium name="RefSeq"/>
        </authorList>
    </citation>
    <scope>IDENTIFICATION</scope>
    <source>
        <tissue evidence="7">Muscle</tissue>
    </source>
</reference>
<feature type="region of interest" description="Disordered" evidence="4">
    <location>
        <begin position="555"/>
        <end position="579"/>
    </location>
</feature>
<proteinExistence type="predicted"/>
<dbReference type="Pfam" id="PF01388">
    <property type="entry name" value="ARID"/>
    <property type="match status" value="1"/>
</dbReference>
<gene>
    <name evidence="7" type="primary">LOC106462600</name>
</gene>
<dbReference type="PROSITE" id="PS51011">
    <property type="entry name" value="ARID"/>
    <property type="match status" value="1"/>
</dbReference>
<evidence type="ECO:0000256" key="2">
    <source>
        <dbReference type="ARBA" id="ARBA00023163"/>
    </source>
</evidence>
<keyword evidence="6" id="KW-1185">Reference proteome</keyword>
<dbReference type="PANTHER" id="PTHR13964:SF44">
    <property type="entry name" value="ARID DOMAIN-CONTAINING PROTEIN"/>
    <property type="match status" value="1"/>
</dbReference>
<feature type="domain" description="ARID" evidence="5">
    <location>
        <begin position="302"/>
        <end position="394"/>
    </location>
</feature>
<dbReference type="InterPro" id="IPR043151">
    <property type="entry name" value="BAH_sf"/>
</dbReference>